<comment type="caution">
    <text evidence="1">The sequence shown here is derived from an EMBL/GenBank/DDBJ whole genome shotgun (WGS) entry which is preliminary data.</text>
</comment>
<protein>
    <submittedName>
        <fullName evidence="1">Uncharacterized protein</fullName>
    </submittedName>
</protein>
<keyword evidence="2" id="KW-1185">Reference proteome</keyword>
<accession>A0ACC0US11</accession>
<reference evidence="1" key="1">
    <citation type="submission" date="2022-10" db="EMBL/GenBank/DDBJ databases">
        <title>Complete Genome of Trichothecium roseum strain YXFP-22015, a Plant Pathogen Isolated from Citrus.</title>
        <authorList>
            <person name="Wang Y."/>
            <person name="Zhu L."/>
        </authorList>
    </citation>
    <scope>NUCLEOTIDE SEQUENCE</scope>
    <source>
        <strain evidence="1">YXFP-22015</strain>
    </source>
</reference>
<proteinExistence type="predicted"/>
<name>A0ACC0US11_9HYPO</name>
<evidence type="ECO:0000313" key="2">
    <source>
        <dbReference type="Proteomes" id="UP001163324"/>
    </source>
</evidence>
<organism evidence="1 2">
    <name type="scientific">Trichothecium roseum</name>
    <dbReference type="NCBI Taxonomy" id="47278"/>
    <lineage>
        <taxon>Eukaryota</taxon>
        <taxon>Fungi</taxon>
        <taxon>Dikarya</taxon>
        <taxon>Ascomycota</taxon>
        <taxon>Pezizomycotina</taxon>
        <taxon>Sordariomycetes</taxon>
        <taxon>Hypocreomycetidae</taxon>
        <taxon>Hypocreales</taxon>
        <taxon>Hypocreales incertae sedis</taxon>
        <taxon>Trichothecium</taxon>
    </lineage>
</organism>
<dbReference type="EMBL" id="CM047947">
    <property type="protein sequence ID" value="KAI9896906.1"/>
    <property type="molecule type" value="Genomic_DNA"/>
</dbReference>
<dbReference type="Proteomes" id="UP001163324">
    <property type="component" value="Chromosome 8"/>
</dbReference>
<sequence>MPAFTAINLEVEDIAEEQIDTTKELHVDEALKRFQTALRLHAQGPRSREAASVAYDELFECEIFRYREAGTDYERIERYANGEPDPYPEAFSSGLGVDAGGADGVAANLSLALYLSFKNKGQFFLDKLKDIANSDPEWKKQPKVFYNEGGQDVVESWVMALDQDPSDPEVWRTLARFMASMNSSRMKRYCLEAAIELDDDPAVNEVDPPSLAEGLAGEDLKDQLKLLGDEMALSHPVMAPWKYREMPDLIKRHLDPIPFLPDPTQTLTPPAGLVAEHDGESLDDENTEEFTEVNTWAALGQELKRCAQDTQRALRLCKSVLESSLPDVEVESQPKAGVSSEGQEKPADESALSVADGQKGKKNKTTEDSKSSEKTAKERSQSAPTRKRSQSAAGLPEGVEEEVAEKRSKRVRRRETEENPDPSTIIANQLQPYQEVDSTLFQITKNILENLGLEDKETLERINQLQDSSAVEDRLSKVTQLAAKDLRLVISSFKTGTVQPLLNKEEQATLGLSSFLEHAKSGSQDQVKLPPFDEKKGVRSFAANISERGSQLTIDDIAFEWIKTMSESYTSTQWSDHTKLTVVQMLNRHDASIYALVTEALQNPTPSLDNLLELESLVVMLLELYVDIYERITNPSSVVDYATRMLTKDRMGRWLNVVASFIRQLDKPDSDQVVIRFLWASTMVSALVENPVREHILLMWTSLRDHMAAIEVEPIRLPNNIVMPIVSPAAADREISKLTTMDFFLSLFQEEMDSPVQVIETLEPVLNPSSVFVQPSENENSASSKASDASNDDLDTDESTAEGRPISECAGQGLRDLWKFLLGSSTELRLFLWSRLGDAYKAIDYGTKQFSCYLRGIEMIITDLDGETYAKTADDSRRLLLMRTLKSLDQLLVQALTMALNKPKAFDIIDSDHIKASSTAVAKVNCLLHVVSLCEDEIRVGVTSAPTNNATFQATIQKLRDMQIRAWCLQYTLIKHGIDQHGEFISPEIDMADYLAAVHQVIGSRKFCKESNKIFLKLMRVEILRLKNLEHWEEYLEQVLYDLHGLKLGGTALGVQEHDCPHETLEKKQTMQLVDRVMVLANRMSMKDLHKSDLKITIDHMQQTIGQLKSTPQMIHNLRNFTEYLKKPIHPLRLYRALRGGVSVDAVSVNLPEANLAKHGWFFLLGMIALTKFKGVDLNRRQTPGATDDLRIGATFLRLQLQFTADRWDAWFRLAECFDYELDEAVLWSADKINKDRTDLIKFQRHAIHCYTLALSNSHNVDVDAYEGDPLHDLYFKFGMRLYASSREPFAMEPFKHSEQERFFIEGDVGTYKRILHDEMPKYKVWKFAARLFRMALKRKPEDWKNSYMLAKCYWKMLQTPDEDLDENERSSKISTRAVTEALKDTVAAAHKARKSRSSEPILEPHYKMLSVLCKMVEKDMMPIEEAAQILSEQPLSVPINPDEGYAAFKAPEDFEEYAILNLGKLKDKDKSNWHHRMIMRHARLLFNEPMFDSTEGYVEAKAAFGILRESMFTKTMVMNVWKCDTERPGRHHVYTEQYTKYMVRLLIIMNDRVNMEQLLRRIRKKGADFYHFNDLWQTCVLAYVKLLRQGYHIKPSTDEVFKFMSSDEFDIITEQITEWTATDGTEMPAFNCMKDCIELKKLNASLMRAAPIDDLINDCYTLIYAEVAANLPGLDISKIIDERKAAQVEVTDEAKTANPSSTLLAAPEDQDSRRGTPTPGESEKLESGPKARKTYIRRPEVLRKAEAAVLRAMEPKVTKGRVGSISSKRGSQTPMAVMSEDEDDEDGPDAQVRREALLDRDSGDDSDLSDVPEGYDEEMPEGLMFQRMGRRDIQSGEEADSESEGDEVGIDDDEGHDEQDLGEGHEDEVGEESYDAAMHEDADLADDERTRMDDTVMEDETEMRDATEMAEEDPTMMDGDEEDDEEGEDPDGDTAMVDEEEDVEALEGEEDVDGGEDIGEEEDEEDEEDEEGEEEEGEEGEEEEEEDEEEEEEEEGEEGEEAEEAEEEDEEQEQGEDEETRGEDDEPQGPRAGSLNMKA</sequence>
<evidence type="ECO:0000313" key="1">
    <source>
        <dbReference type="EMBL" id="KAI9896906.1"/>
    </source>
</evidence>
<gene>
    <name evidence="1" type="ORF">N3K66_007928</name>
</gene>